<evidence type="ECO:0000256" key="11">
    <source>
        <dbReference type="HAMAP-Rule" id="MF_00244"/>
    </source>
</evidence>
<keyword evidence="6 11" id="KW-0548">Nucleotidyltransferase</keyword>
<organism evidence="13 14">
    <name type="scientific">Saccharospirillum salsuginis</name>
    <dbReference type="NCBI Taxonomy" id="418750"/>
    <lineage>
        <taxon>Bacteria</taxon>
        <taxon>Pseudomonadati</taxon>
        <taxon>Pseudomonadota</taxon>
        <taxon>Gammaproteobacteria</taxon>
        <taxon>Oceanospirillales</taxon>
        <taxon>Saccharospirillaceae</taxon>
        <taxon>Saccharospirillum</taxon>
    </lineage>
</organism>
<dbReference type="HAMAP" id="MF_00244">
    <property type="entry name" value="NaMN_adenylyltr"/>
    <property type="match status" value="1"/>
</dbReference>
<dbReference type="InterPro" id="IPR004821">
    <property type="entry name" value="Cyt_trans-like"/>
</dbReference>
<evidence type="ECO:0000256" key="10">
    <source>
        <dbReference type="ARBA" id="ARBA00048721"/>
    </source>
</evidence>
<dbReference type="GO" id="GO:0004515">
    <property type="term" value="F:nicotinate-nucleotide adenylyltransferase activity"/>
    <property type="evidence" value="ECO:0007669"/>
    <property type="project" value="UniProtKB-UniRule"/>
</dbReference>
<dbReference type="PANTHER" id="PTHR39321:SF3">
    <property type="entry name" value="PHOSPHOPANTETHEINE ADENYLYLTRANSFERASE"/>
    <property type="match status" value="1"/>
</dbReference>
<dbReference type="CDD" id="cd02165">
    <property type="entry name" value="NMNAT"/>
    <property type="match status" value="1"/>
</dbReference>
<dbReference type="GO" id="GO:0005524">
    <property type="term" value="F:ATP binding"/>
    <property type="evidence" value="ECO:0007669"/>
    <property type="project" value="UniProtKB-KW"/>
</dbReference>
<evidence type="ECO:0000256" key="3">
    <source>
        <dbReference type="ARBA" id="ARBA00009014"/>
    </source>
</evidence>
<evidence type="ECO:0000256" key="6">
    <source>
        <dbReference type="ARBA" id="ARBA00022695"/>
    </source>
</evidence>
<dbReference type="InterPro" id="IPR014729">
    <property type="entry name" value="Rossmann-like_a/b/a_fold"/>
</dbReference>
<keyword evidence="4 11" id="KW-0662">Pyridine nucleotide biosynthesis</keyword>
<keyword evidence="5 11" id="KW-0808">Transferase</keyword>
<dbReference type="GO" id="GO:0009435">
    <property type="term" value="P:NAD+ biosynthetic process"/>
    <property type="evidence" value="ECO:0007669"/>
    <property type="project" value="UniProtKB-UniRule"/>
</dbReference>
<sequence length="215" mass="24557">MSDTKPLMALFGGTFDPFHRAHEWLCRQVLAQPDIAQLRLIPCQIPALKDAAQASPGQRLRMLELWVEHEPVRDDRLVIDRRELDRPGPSFTFDTLVSLREDFPDWRFVFVLGGDAFASLPRWEGIEDLIQVTHFWVFGRGDGHLNVPDLPLTECESLAELARLDAGGWLRGAASHSHLASSQLRNEQADWQHSLPPIIHDYIRQHGLYRSPDRA</sequence>
<proteinExistence type="inferred from homology"/>
<evidence type="ECO:0000256" key="4">
    <source>
        <dbReference type="ARBA" id="ARBA00022642"/>
    </source>
</evidence>
<name>A0A918KN75_9GAMM</name>
<dbReference type="RefSeq" id="WP_189612334.1">
    <property type="nucleotide sequence ID" value="NZ_BMXR01000013.1"/>
</dbReference>
<dbReference type="Pfam" id="PF01467">
    <property type="entry name" value="CTP_transf_like"/>
    <property type="match status" value="1"/>
</dbReference>
<dbReference type="EMBL" id="BMXR01000013">
    <property type="protein sequence ID" value="GGX69548.1"/>
    <property type="molecule type" value="Genomic_DNA"/>
</dbReference>
<comment type="caution">
    <text evidence="13">The sequence shown here is derived from an EMBL/GenBank/DDBJ whole genome shotgun (WGS) entry which is preliminary data.</text>
</comment>
<comment type="catalytic activity">
    <reaction evidence="10 11">
        <text>nicotinate beta-D-ribonucleotide + ATP + H(+) = deamido-NAD(+) + diphosphate</text>
        <dbReference type="Rhea" id="RHEA:22860"/>
        <dbReference type="ChEBI" id="CHEBI:15378"/>
        <dbReference type="ChEBI" id="CHEBI:30616"/>
        <dbReference type="ChEBI" id="CHEBI:33019"/>
        <dbReference type="ChEBI" id="CHEBI:57502"/>
        <dbReference type="ChEBI" id="CHEBI:58437"/>
        <dbReference type="EC" id="2.7.7.18"/>
    </reaction>
</comment>
<dbReference type="InterPro" id="IPR005248">
    <property type="entry name" value="NadD/NMNAT"/>
</dbReference>
<gene>
    <name evidence="11 13" type="primary">nadD</name>
    <name evidence="13" type="ORF">GCM10007392_41430</name>
</gene>
<evidence type="ECO:0000259" key="12">
    <source>
        <dbReference type="Pfam" id="PF01467"/>
    </source>
</evidence>
<comment type="function">
    <text evidence="1 11">Catalyzes the reversible adenylation of nicotinate mononucleotide (NaMN) to nicotinic acid adenine dinucleotide (NaAD).</text>
</comment>
<keyword evidence="9 11" id="KW-0520">NAD</keyword>
<evidence type="ECO:0000313" key="13">
    <source>
        <dbReference type="EMBL" id="GGX69548.1"/>
    </source>
</evidence>
<feature type="domain" description="Cytidyltransferase-like" evidence="12">
    <location>
        <begin position="10"/>
        <end position="141"/>
    </location>
</feature>
<evidence type="ECO:0000256" key="1">
    <source>
        <dbReference type="ARBA" id="ARBA00002324"/>
    </source>
</evidence>
<dbReference type="PANTHER" id="PTHR39321">
    <property type="entry name" value="NICOTINATE-NUCLEOTIDE ADENYLYLTRANSFERASE-RELATED"/>
    <property type="match status" value="1"/>
</dbReference>
<keyword evidence="14" id="KW-1185">Reference proteome</keyword>
<dbReference type="Gene3D" id="3.40.50.620">
    <property type="entry name" value="HUPs"/>
    <property type="match status" value="1"/>
</dbReference>
<reference evidence="13" key="2">
    <citation type="submission" date="2020-09" db="EMBL/GenBank/DDBJ databases">
        <authorList>
            <person name="Sun Q."/>
            <person name="Kim S."/>
        </authorList>
    </citation>
    <scope>NUCLEOTIDE SEQUENCE</scope>
    <source>
        <strain evidence="13">KCTC 22169</strain>
    </source>
</reference>
<dbReference type="Proteomes" id="UP000626148">
    <property type="component" value="Unassembled WGS sequence"/>
</dbReference>
<evidence type="ECO:0000256" key="2">
    <source>
        <dbReference type="ARBA" id="ARBA00005019"/>
    </source>
</evidence>
<evidence type="ECO:0000313" key="14">
    <source>
        <dbReference type="Proteomes" id="UP000626148"/>
    </source>
</evidence>
<evidence type="ECO:0000256" key="7">
    <source>
        <dbReference type="ARBA" id="ARBA00022741"/>
    </source>
</evidence>
<keyword evidence="7 11" id="KW-0547">Nucleotide-binding</keyword>
<dbReference type="SUPFAM" id="SSF52374">
    <property type="entry name" value="Nucleotidylyl transferase"/>
    <property type="match status" value="1"/>
</dbReference>
<comment type="similarity">
    <text evidence="3 11">Belongs to the NadD family.</text>
</comment>
<protein>
    <recommendedName>
        <fullName evidence="11">Probable nicotinate-nucleotide adenylyltransferase</fullName>
        <ecNumber evidence="11">2.7.7.18</ecNumber>
    </recommendedName>
    <alternativeName>
        <fullName evidence="11">Deamido-NAD(+) diphosphorylase</fullName>
    </alternativeName>
    <alternativeName>
        <fullName evidence="11">Deamido-NAD(+) pyrophosphorylase</fullName>
    </alternativeName>
    <alternativeName>
        <fullName evidence="11">Nicotinate mononucleotide adenylyltransferase</fullName>
        <shortName evidence="11">NaMN adenylyltransferase</shortName>
    </alternativeName>
</protein>
<evidence type="ECO:0000256" key="8">
    <source>
        <dbReference type="ARBA" id="ARBA00022840"/>
    </source>
</evidence>
<evidence type="ECO:0000256" key="5">
    <source>
        <dbReference type="ARBA" id="ARBA00022679"/>
    </source>
</evidence>
<dbReference type="EC" id="2.7.7.18" evidence="11"/>
<keyword evidence="8 11" id="KW-0067">ATP-binding</keyword>
<reference evidence="13" key="1">
    <citation type="journal article" date="2014" name="Int. J. Syst. Evol. Microbiol.">
        <title>Complete genome sequence of Corynebacterium casei LMG S-19264T (=DSM 44701T), isolated from a smear-ripened cheese.</title>
        <authorList>
            <consortium name="US DOE Joint Genome Institute (JGI-PGF)"/>
            <person name="Walter F."/>
            <person name="Albersmeier A."/>
            <person name="Kalinowski J."/>
            <person name="Ruckert C."/>
        </authorList>
    </citation>
    <scope>NUCLEOTIDE SEQUENCE</scope>
    <source>
        <strain evidence="13">KCTC 22169</strain>
    </source>
</reference>
<evidence type="ECO:0000256" key="9">
    <source>
        <dbReference type="ARBA" id="ARBA00023027"/>
    </source>
</evidence>
<dbReference type="AlphaFoldDB" id="A0A918KN75"/>
<comment type="pathway">
    <text evidence="2 11">Cofactor biosynthesis; NAD(+) biosynthesis; deamido-NAD(+) from nicotinate D-ribonucleotide: step 1/1.</text>
</comment>
<accession>A0A918KN75</accession>